<organism evidence="1 2">
    <name type="scientific">Cucumis melo var. makuwa</name>
    <name type="common">Oriental melon</name>
    <dbReference type="NCBI Taxonomy" id="1194695"/>
    <lineage>
        <taxon>Eukaryota</taxon>
        <taxon>Viridiplantae</taxon>
        <taxon>Streptophyta</taxon>
        <taxon>Embryophyta</taxon>
        <taxon>Tracheophyta</taxon>
        <taxon>Spermatophyta</taxon>
        <taxon>Magnoliopsida</taxon>
        <taxon>eudicotyledons</taxon>
        <taxon>Gunneridae</taxon>
        <taxon>Pentapetalae</taxon>
        <taxon>rosids</taxon>
        <taxon>fabids</taxon>
        <taxon>Cucurbitales</taxon>
        <taxon>Cucurbitaceae</taxon>
        <taxon>Benincaseae</taxon>
        <taxon>Cucumis</taxon>
    </lineage>
</organism>
<comment type="caution">
    <text evidence="1">The sequence shown here is derived from an EMBL/GenBank/DDBJ whole genome shotgun (WGS) entry which is preliminary data.</text>
</comment>
<dbReference type="AlphaFoldDB" id="A0A5A7VMY5"/>
<reference evidence="1 2" key="1">
    <citation type="submission" date="2019-08" db="EMBL/GenBank/DDBJ databases">
        <title>Draft genome sequences of two oriental melons (Cucumis melo L. var makuwa).</title>
        <authorList>
            <person name="Kwon S.-Y."/>
        </authorList>
    </citation>
    <scope>NUCLEOTIDE SEQUENCE [LARGE SCALE GENOMIC DNA]</scope>
    <source>
        <strain evidence="2">cv. SW 3</strain>
        <tissue evidence="1">Leaf</tissue>
    </source>
</reference>
<evidence type="ECO:0000313" key="2">
    <source>
        <dbReference type="Proteomes" id="UP000321393"/>
    </source>
</evidence>
<accession>A0A5A7VMY5</accession>
<protein>
    <submittedName>
        <fullName evidence="1">Cytochrome P450 CYP82D47-like</fullName>
    </submittedName>
</protein>
<proteinExistence type="predicted"/>
<dbReference type="EMBL" id="SSTE01000165">
    <property type="protein sequence ID" value="KAA0067926.1"/>
    <property type="molecule type" value="Genomic_DNA"/>
</dbReference>
<name>A0A5A7VMY5_CUCMM</name>
<dbReference type="Proteomes" id="UP000321393">
    <property type="component" value="Unassembled WGS sequence"/>
</dbReference>
<sequence>MVRGESSGSGSDNNLDEVLDVQYSMGGRVLFMCTMSSFFRNFEETDAMFLEFDDAFNNKGGSFSLGDTSSYSHKWASTLSDSEKTSPVPKLGVRESAAKADVPPDDIEVVKGALQRYFVLDFNDSLTRFVENHAHIF</sequence>
<gene>
    <name evidence="1" type="ORF">E6C27_scaffold138G00950</name>
</gene>
<evidence type="ECO:0000313" key="1">
    <source>
        <dbReference type="EMBL" id="KAA0067926.1"/>
    </source>
</evidence>